<dbReference type="EMBL" id="MN740886">
    <property type="protein sequence ID" value="QHU16562.1"/>
    <property type="molecule type" value="Genomic_DNA"/>
</dbReference>
<dbReference type="GO" id="GO:0031902">
    <property type="term" value="C:late endosome membrane"/>
    <property type="evidence" value="ECO:0007669"/>
    <property type="project" value="TreeGrafter"/>
</dbReference>
<dbReference type="NCBIfam" id="TIGR01444">
    <property type="entry name" value="fkbM_fam"/>
    <property type="match status" value="1"/>
</dbReference>
<dbReference type="GO" id="GO:0005789">
    <property type="term" value="C:endoplasmic reticulum membrane"/>
    <property type="evidence" value="ECO:0007669"/>
    <property type="project" value="TreeGrafter"/>
</dbReference>
<dbReference type="GO" id="GO:0016197">
    <property type="term" value="P:endosomal transport"/>
    <property type="evidence" value="ECO:0007669"/>
    <property type="project" value="TreeGrafter"/>
</dbReference>
<sequence>MYYSQCQEDEYLNLKYFKNNKNGVYIELGALDGVLYSNTKFFEDSLHWKGILIEPHPNKFELLKKNRPNNFLFNDLVSCNTEPLKFKYFVDFHAAVSGVEDTLSQFHYDEFFNEYNKVLPQDTIYIKPRTLTDIIKSTNITYIHFLSLDVEGHEYEVLQSWDFSIPIELIMMETLGVQPEREELCRQILLKNGYTFIEKFKHNEIYVMSNLCV</sequence>
<dbReference type="InterPro" id="IPR029063">
    <property type="entry name" value="SAM-dependent_MTases_sf"/>
</dbReference>
<dbReference type="GO" id="GO:0006888">
    <property type="term" value="P:endoplasmic reticulum to Golgi vesicle-mediated transport"/>
    <property type="evidence" value="ECO:0007669"/>
    <property type="project" value="TreeGrafter"/>
</dbReference>
<dbReference type="InterPro" id="IPR006342">
    <property type="entry name" value="FkbM_mtfrase"/>
</dbReference>
<dbReference type="AlphaFoldDB" id="A0A6C0KEX4"/>
<dbReference type="PANTHER" id="PTHR34009:SF2">
    <property type="entry name" value="PROTEIN STAR"/>
    <property type="match status" value="1"/>
</dbReference>
<feature type="domain" description="Methyltransferase FkbM" evidence="1">
    <location>
        <begin position="28"/>
        <end position="194"/>
    </location>
</feature>
<proteinExistence type="predicted"/>
<dbReference type="Pfam" id="PF05050">
    <property type="entry name" value="Methyltransf_21"/>
    <property type="match status" value="1"/>
</dbReference>
<evidence type="ECO:0000259" key="1">
    <source>
        <dbReference type="Pfam" id="PF05050"/>
    </source>
</evidence>
<reference evidence="2" key="1">
    <citation type="journal article" date="2020" name="Nature">
        <title>Giant virus diversity and host interactions through global metagenomics.</title>
        <authorList>
            <person name="Schulz F."/>
            <person name="Roux S."/>
            <person name="Paez-Espino D."/>
            <person name="Jungbluth S."/>
            <person name="Walsh D.A."/>
            <person name="Denef V.J."/>
            <person name="McMahon K.D."/>
            <person name="Konstantinidis K.T."/>
            <person name="Eloe-Fadrosh E.A."/>
            <person name="Kyrpides N.C."/>
            <person name="Woyke T."/>
        </authorList>
    </citation>
    <scope>NUCLEOTIDE SEQUENCE</scope>
    <source>
        <strain evidence="2">GVMAG-S-3300012000-53</strain>
    </source>
</reference>
<dbReference type="PANTHER" id="PTHR34009">
    <property type="entry name" value="PROTEIN STAR"/>
    <property type="match status" value="1"/>
</dbReference>
<accession>A0A6C0KEX4</accession>
<dbReference type="GO" id="GO:0005794">
    <property type="term" value="C:Golgi apparatus"/>
    <property type="evidence" value="ECO:0007669"/>
    <property type="project" value="TreeGrafter"/>
</dbReference>
<name>A0A6C0KEX4_9ZZZZ</name>
<dbReference type="InterPro" id="IPR053202">
    <property type="entry name" value="EGF_Rcpt_Signaling_Reg"/>
</dbReference>
<protein>
    <recommendedName>
        <fullName evidence="1">Methyltransferase FkbM domain-containing protein</fullName>
    </recommendedName>
</protein>
<dbReference type="Gene3D" id="3.40.50.150">
    <property type="entry name" value="Vaccinia Virus protein VP39"/>
    <property type="match status" value="1"/>
</dbReference>
<dbReference type="SUPFAM" id="SSF53335">
    <property type="entry name" value="S-adenosyl-L-methionine-dependent methyltransferases"/>
    <property type="match status" value="1"/>
</dbReference>
<dbReference type="GO" id="GO:0005886">
    <property type="term" value="C:plasma membrane"/>
    <property type="evidence" value="ECO:0007669"/>
    <property type="project" value="TreeGrafter"/>
</dbReference>
<evidence type="ECO:0000313" key="2">
    <source>
        <dbReference type="EMBL" id="QHU16562.1"/>
    </source>
</evidence>
<organism evidence="2">
    <name type="scientific">viral metagenome</name>
    <dbReference type="NCBI Taxonomy" id="1070528"/>
    <lineage>
        <taxon>unclassified sequences</taxon>
        <taxon>metagenomes</taxon>
        <taxon>organismal metagenomes</taxon>
    </lineage>
</organism>